<dbReference type="GO" id="GO:0046872">
    <property type="term" value="F:metal ion binding"/>
    <property type="evidence" value="ECO:0007669"/>
    <property type="project" value="UniProtKB-KW"/>
</dbReference>
<dbReference type="EMBL" id="BMFR01000003">
    <property type="protein sequence ID" value="GGG70357.1"/>
    <property type="molecule type" value="Genomic_DNA"/>
</dbReference>
<feature type="disulfide bond" description="Redox-active" evidence="4">
    <location>
        <begin position="65"/>
        <end position="69"/>
    </location>
</feature>
<dbReference type="AlphaFoldDB" id="A0A917H7U1"/>
<reference evidence="7" key="1">
    <citation type="journal article" date="2014" name="Int. J. Syst. Evol. Microbiol.">
        <title>Complete genome sequence of Corynebacterium casei LMG S-19264T (=DSM 44701T), isolated from a smear-ripened cheese.</title>
        <authorList>
            <consortium name="US DOE Joint Genome Institute (JGI-PGF)"/>
            <person name="Walter F."/>
            <person name="Albersmeier A."/>
            <person name="Kalinowski J."/>
            <person name="Ruckert C."/>
        </authorList>
    </citation>
    <scope>NUCLEOTIDE SEQUENCE</scope>
    <source>
        <strain evidence="7">CGMCC 1.12754</strain>
    </source>
</reference>
<keyword evidence="4" id="KW-1015">Disulfide bond</keyword>
<comment type="similarity">
    <text evidence="1">Belongs to the SCO1/2 family.</text>
</comment>
<feature type="chain" id="PRO_5038496848" evidence="5">
    <location>
        <begin position="23"/>
        <end position="197"/>
    </location>
</feature>
<evidence type="ECO:0000256" key="1">
    <source>
        <dbReference type="ARBA" id="ARBA00010996"/>
    </source>
</evidence>
<dbReference type="CDD" id="cd02968">
    <property type="entry name" value="SCO"/>
    <property type="match status" value="1"/>
</dbReference>
<evidence type="ECO:0000256" key="5">
    <source>
        <dbReference type="SAM" id="SignalP"/>
    </source>
</evidence>
<evidence type="ECO:0000313" key="7">
    <source>
        <dbReference type="EMBL" id="GGG70357.1"/>
    </source>
</evidence>
<accession>A0A917H7U1</accession>
<gene>
    <name evidence="7" type="primary">ypmQ</name>
    <name evidence="7" type="ORF">GCM10011398_13050</name>
</gene>
<keyword evidence="2 3" id="KW-0186">Copper</keyword>
<feature type="domain" description="Thioredoxin" evidence="6">
    <location>
        <begin position="27"/>
        <end position="189"/>
    </location>
</feature>
<organism evidence="7 8">
    <name type="scientific">Virgibacillus oceani</name>
    <dbReference type="NCBI Taxonomy" id="1479511"/>
    <lineage>
        <taxon>Bacteria</taxon>
        <taxon>Bacillati</taxon>
        <taxon>Bacillota</taxon>
        <taxon>Bacilli</taxon>
        <taxon>Bacillales</taxon>
        <taxon>Bacillaceae</taxon>
        <taxon>Virgibacillus</taxon>
    </lineage>
</organism>
<dbReference type="Gene3D" id="3.40.30.10">
    <property type="entry name" value="Glutaredoxin"/>
    <property type="match status" value="1"/>
</dbReference>
<feature type="signal peptide" evidence="5">
    <location>
        <begin position="1"/>
        <end position="22"/>
    </location>
</feature>
<evidence type="ECO:0000256" key="4">
    <source>
        <dbReference type="PIRSR" id="PIRSR603782-2"/>
    </source>
</evidence>
<dbReference type="InterPro" id="IPR036249">
    <property type="entry name" value="Thioredoxin-like_sf"/>
</dbReference>
<keyword evidence="8" id="KW-1185">Reference proteome</keyword>
<comment type="caution">
    <text evidence="7">The sequence shown here is derived from an EMBL/GenBank/DDBJ whole genome shotgun (WGS) entry which is preliminary data.</text>
</comment>
<keyword evidence="5" id="KW-0732">Signal</keyword>
<feature type="binding site" evidence="3">
    <location>
        <position position="69"/>
    </location>
    <ligand>
        <name>Cu cation</name>
        <dbReference type="ChEBI" id="CHEBI:23378"/>
    </ligand>
</feature>
<feature type="binding site" evidence="3">
    <location>
        <position position="65"/>
    </location>
    <ligand>
        <name>Cu cation</name>
        <dbReference type="ChEBI" id="CHEBI:23378"/>
    </ligand>
</feature>
<dbReference type="SUPFAM" id="SSF52833">
    <property type="entry name" value="Thioredoxin-like"/>
    <property type="match status" value="1"/>
</dbReference>
<dbReference type="PANTHER" id="PTHR12151">
    <property type="entry name" value="ELECTRON TRANSPORT PROTIN SCO1/SENC FAMILY MEMBER"/>
    <property type="match status" value="1"/>
</dbReference>
<dbReference type="Proteomes" id="UP000622860">
    <property type="component" value="Unassembled WGS sequence"/>
</dbReference>
<name>A0A917H7U1_9BACI</name>
<proteinExistence type="inferred from homology"/>
<evidence type="ECO:0000259" key="6">
    <source>
        <dbReference type="PROSITE" id="PS51352"/>
    </source>
</evidence>
<feature type="binding site" evidence="3">
    <location>
        <position position="155"/>
    </location>
    <ligand>
        <name>Cu cation</name>
        <dbReference type="ChEBI" id="CHEBI:23378"/>
    </ligand>
</feature>
<dbReference type="Pfam" id="PF02630">
    <property type="entry name" value="SCO1-SenC"/>
    <property type="match status" value="1"/>
</dbReference>
<sequence length="197" mass="22538">MKCKSKFALLFIVMIIVLSACGDKYEGDISYEVKDFSFTNQNGETVSKSELDGKFWIADFIYTSCTTECPPMTYNMQKLQQQLKEAGLHDVQLMSFSVDPEIDKPAKLKDYGESRGIDFSNWNFLTGYDMDTIKEFSIKSFKTPLEKTDEGDFMHGINFFLVSPEGNAIEQYNGMERENMKKIIEDIQNLKQQAEGA</sequence>
<reference evidence="7" key="2">
    <citation type="submission" date="2020-09" db="EMBL/GenBank/DDBJ databases">
        <authorList>
            <person name="Sun Q."/>
            <person name="Zhou Y."/>
        </authorList>
    </citation>
    <scope>NUCLEOTIDE SEQUENCE</scope>
    <source>
        <strain evidence="7">CGMCC 1.12754</strain>
    </source>
</reference>
<dbReference type="InterPro" id="IPR003782">
    <property type="entry name" value="SCO1/SenC"/>
</dbReference>
<keyword evidence="3" id="KW-0479">Metal-binding</keyword>
<dbReference type="InterPro" id="IPR013766">
    <property type="entry name" value="Thioredoxin_domain"/>
</dbReference>
<protein>
    <submittedName>
        <fullName evidence="7">SCO1 protein</fullName>
    </submittedName>
</protein>
<evidence type="ECO:0000313" key="8">
    <source>
        <dbReference type="Proteomes" id="UP000622860"/>
    </source>
</evidence>
<dbReference type="RefSeq" id="WP_188454559.1">
    <property type="nucleotide sequence ID" value="NZ_BMFR01000003.1"/>
</dbReference>
<dbReference type="PANTHER" id="PTHR12151:SF25">
    <property type="entry name" value="LINALOOL DEHYDRATASE_ISOMERASE DOMAIN-CONTAINING PROTEIN"/>
    <property type="match status" value="1"/>
</dbReference>
<dbReference type="PROSITE" id="PS51352">
    <property type="entry name" value="THIOREDOXIN_2"/>
    <property type="match status" value="1"/>
</dbReference>
<dbReference type="PROSITE" id="PS51257">
    <property type="entry name" value="PROKAR_LIPOPROTEIN"/>
    <property type="match status" value="1"/>
</dbReference>
<evidence type="ECO:0000256" key="2">
    <source>
        <dbReference type="ARBA" id="ARBA00023008"/>
    </source>
</evidence>
<evidence type="ECO:0000256" key="3">
    <source>
        <dbReference type="PIRSR" id="PIRSR603782-1"/>
    </source>
</evidence>